<organism evidence="1 2">
    <name type="scientific">Thalassococcus halodurans</name>
    <dbReference type="NCBI Taxonomy" id="373675"/>
    <lineage>
        <taxon>Bacteria</taxon>
        <taxon>Pseudomonadati</taxon>
        <taxon>Pseudomonadota</taxon>
        <taxon>Alphaproteobacteria</taxon>
        <taxon>Rhodobacterales</taxon>
        <taxon>Roseobacteraceae</taxon>
        <taxon>Thalassococcus</taxon>
    </lineage>
</organism>
<evidence type="ECO:0008006" key="3">
    <source>
        <dbReference type="Google" id="ProtNLM"/>
    </source>
</evidence>
<dbReference type="InterPro" id="IPR018707">
    <property type="entry name" value="LpxR"/>
</dbReference>
<keyword evidence="2" id="KW-1185">Reference proteome</keyword>
<evidence type="ECO:0000313" key="2">
    <source>
        <dbReference type="Proteomes" id="UP000236752"/>
    </source>
</evidence>
<dbReference type="AlphaFoldDB" id="A0A1H6AJL2"/>
<sequence length="323" mass="35088">MKKAVTMFRLFAGQPFGKTVLSLIALLVIGLIGMTHSASAQAREKLGYGLLLTNDTLGDFEDRWQTGSITASRIWGPAWMGELPTEAGAILELRSHGRVIGPSNLVYFNPDDRRYAGIVSFGLHTHFQRGGADIALGTDLVMTGPQTGVSQVQTAMHDIMGINPPSQSVLSNQIENGFHPTFVGEVGRGYSLGSIAEVRPFAELRVGDETLGRVGFDLTFGQYGQGGLLVRDPVTGHRYEVIRGGQDGFSFLLGGDLTQMESSIYLPESTGPEMEETRARLRAGGNFQRGNLSLFYGTSWLQEEFEGQPEGQFVGATQLKFSF</sequence>
<dbReference type="InterPro" id="IPR037107">
    <property type="entry name" value="Put_OMP_sf"/>
</dbReference>
<reference evidence="1 2" key="1">
    <citation type="submission" date="2016-10" db="EMBL/GenBank/DDBJ databases">
        <authorList>
            <person name="de Groot N.N."/>
        </authorList>
    </citation>
    <scope>NUCLEOTIDE SEQUENCE [LARGE SCALE GENOMIC DNA]</scope>
    <source>
        <strain evidence="1 2">DSM 26915</strain>
    </source>
</reference>
<evidence type="ECO:0000313" key="1">
    <source>
        <dbReference type="EMBL" id="SEG48257.1"/>
    </source>
</evidence>
<dbReference type="Gene3D" id="2.40.128.140">
    <property type="entry name" value="Outer membrane protein"/>
    <property type="match status" value="1"/>
</dbReference>
<name>A0A1H6AJL2_9RHOB</name>
<proteinExistence type="predicted"/>
<dbReference type="EMBL" id="FNUZ01000005">
    <property type="protein sequence ID" value="SEG48257.1"/>
    <property type="molecule type" value="Genomic_DNA"/>
</dbReference>
<dbReference type="Proteomes" id="UP000236752">
    <property type="component" value="Unassembled WGS sequence"/>
</dbReference>
<dbReference type="Pfam" id="PF09982">
    <property type="entry name" value="LpxR"/>
    <property type="match status" value="1"/>
</dbReference>
<protein>
    <recommendedName>
        <fullName evidence="3">DUF2219 domain-containing protein</fullName>
    </recommendedName>
</protein>
<accession>A0A1H6AJL2</accession>
<dbReference type="RefSeq" id="WP_234994785.1">
    <property type="nucleotide sequence ID" value="NZ_FNUZ01000005.1"/>
</dbReference>
<gene>
    <name evidence="1" type="ORF">SAMN04488045_2957</name>
</gene>